<dbReference type="RefSeq" id="WP_338502862.1">
    <property type="nucleotide sequence ID" value="NZ_CP145607.1"/>
</dbReference>
<feature type="domain" description="Ice-binding protein C-terminal" evidence="2">
    <location>
        <begin position="138"/>
        <end position="161"/>
    </location>
</feature>
<reference evidence="3 4" key="1">
    <citation type="submission" date="2024-02" db="EMBL/GenBank/DDBJ databases">
        <title>Full genome sequence of Sphingomonas kaistensis.</title>
        <authorList>
            <person name="Poletto B.L."/>
            <person name="Silva G."/>
            <person name="Galante D."/>
            <person name="Campos K.R."/>
            <person name="Santos M.B.N."/>
            <person name="Sacchi C.T."/>
        </authorList>
    </citation>
    <scope>NUCLEOTIDE SEQUENCE [LARGE SCALE GENOMIC DNA]</scope>
    <source>
        <strain evidence="3 4">MA4R</strain>
    </source>
</reference>
<dbReference type="EMBL" id="CP145607">
    <property type="protein sequence ID" value="WWM70235.1"/>
    <property type="molecule type" value="Genomic_DNA"/>
</dbReference>
<proteinExistence type="predicted"/>
<accession>A0ABZ2G016</accession>
<feature type="signal peptide" evidence="1">
    <location>
        <begin position="1"/>
        <end position="22"/>
    </location>
</feature>
<evidence type="ECO:0000256" key="1">
    <source>
        <dbReference type="SAM" id="SignalP"/>
    </source>
</evidence>
<organism evidence="3 4">
    <name type="scientific">Sphingomonas kaistensis</name>
    <dbReference type="NCBI Taxonomy" id="298708"/>
    <lineage>
        <taxon>Bacteria</taxon>
        <taxon>Pseudomonadati</taxon>
        <taxon>Pseudomonadota</taxon>
        <taxon>Alphaproteobacteria</taxon>
        <taxon>Sphingomonadales</taxon>
        <taxon>Sphingomonadaceae</taxon>
        <taxon>Sphingomonas</taxon>
    </lineage>
</organism>
<evidence type="ECO:0000259" key="2">
    <source>
        <dbReference type="Pfam" id="PF07589"/>
    </source>
</evidence>
<evidence type="ECO:0000313" key="3">
    <source>
        <dbReference type="EMBL" id="WWM70235.1"/>
    </source>
</evidence>
<dbReference type="Pfam" id="PF07589">
    <property type="entry name" value="PEP-CTERM"/>
    <property type="match status" value="1"/>
</dbReference>
<name>A0ABZ2G016_9SPHN</name>
<keyword evidence="1" id="KW-0732">Signal</keyword>
<feature type="chain" id="PRO_5046213306" evidence="1">
    <location>
        <begin position="23"/>
        <end position="170"/>
    </location>
</feature>
<gene>
    <name evidence="3" type="ORF">V6R86_05955</name>
</gene>
<keyword evidence="4" id="KW-1185">Reference proteome</keyword>
<dbReference type="NCBIfam" id="NF035944">
    <property type="entry name" value="PEPxxWA-CTERM"/>
    <property type="match status" value="1"/>
</dbReference>
<sequence>MRKSVAIMAAAGLLGLAGSGNAAVVQLNISGTAVGTQTTLVCGLGPCSAPSPTLSQSYATNFNQSLLPFDLREGDNAFTHGALSGIGFYSGIINNTNGVLTGRDLYYSYENPGVRTITVGSSYINASARTFAVNAIAPVPEPATWALMLIGFGAIGTAMRRAHRRTLQAA</sequence>
<protein>
    <submittedName>
        <fullName evidence="3">PEPxxWA-CTERM sorting domain-containing protein</fullName>
    </submittedName>
</protein>
<dbReference type="InterPro" id="IPR013424">
    <property type="entry name" value="Ice-binding_C"/>
</dbReference>
<dbReference type="NCBIfam" id="TIGR02595">
    <property type="entry name" value="PEP_CTERM"/>
    <property type="match status" value="1"/>
</dbReference>
<evidence type="ECO:0000313" key="4">
    <source>
        <dbReference type="Proteomes" id="UP001382935"/>
    </source>
</evidence>
<dbReference type="Proteomes" id="UP001382935">
    <property type="component" value="Chromosome"/>
</dbReference>